<dbReference type="AlphaFoldDB" id="A0A4W3H7A9"/>
<dbReference type="GeneTree" id="ENSGT00940000156698"/>
<keyword evidence="5" id="KW-1185">Reference proteome</keyword>
<name>A0A4W3H7A9_CALMI</name>
<dbReference type="PANTHER" id="PTHR46147">
    <property type="entry name" value="HISTONE-LYSINE N-METHYLTRANSFERASE ASH1"/>
    <property type="match status" value="1"/>
</dbReference>
<dbReference type="GO" id="GO:0042800">
    <property type="term" value="F:histone H3K4 methyltransferase activity"/>
    <property type="evidence" value="ECO:0007669"/>
    <property type="project" value="TreeGrafter"/>
</dbReference>
<evidence type="ECO:0000256" key="2">
    <source>
        <dbReference type="ARBA" id="ARBA00023242"/>
    </source>
</evidence>
<feature type="compositionally biased region" description="Polar residues" evidence="3">
    <location>
        <begin position="44"/>
        <end position="54"/>
    </location>
</feature>
<keyword evidence="2" id="KW-0539">Nucleus</keyword>
<dbReference type="Ensembl" id="ENSCMIT00000013001.1">
    <property type="protein sequence ID" value="ENSCMIP00000012713.1"/>
    <property type="gene ID" value="ENSCMIG00000006448.1"/>
</dbReference>
<dbReference type="STRING" id="7868.ENSCMIP00000012713"/>
<feature type="compositionally biased region" description="Basic residues" evidence="3">
    <location>
        <begin position="62"/>
        <end position="75"/>
    </location>
</feature>
<organism evidence="4 5">
    <name type="scientific">Callorhinchus milii</name>
    <name type="common">Ghost shark</name>
    <dbReference type="NCBI Taxonomy" id="7868"/>
    <lineage>
        <taxon>Eukaryota</taxon>
        <taxon>Metazoa</taxon>
        <taxon>Chordata</taxon>
        <taxon>Craniata</taxon>
        <taxon>Vertebrata</taxon>
        <taxon>Chondrichthyes</taxon>
        <taxon>Holocephali</taxon>
        <taxon>Chimaeriformes</taxon>
        <taxon>Callorhinchidae</taxon>
        <taxon>Callorhinchus</taxon>
    </lineage>
</organism>
<evidence type="ECO:0000256" key="3">
    <source>
        <dbReference type="SAM" id="MobiDB-lite"/>
    </source>
</evidence>
<feature type="compositionally biased region" description="Low complexity" evidence="3">
    <location>
        <begin position="20"/>
        <end position="31"/>
    </location>
</feature>
<reference evidence="4" key="5">
    <citation type="submission" date="2025-09" db="UniProtKB">
        <authorList>
            <consortium name="Ensembl"/>
        </authorList>
    </citation>
    <scope>IDENTIFICATION</scope>
</reference>
<evidence type="ECO:0000313" key="4">
    <source>
        <dbReference type="Ensembl" id="ENSCMIP00000012713.1"/>
    </source>
</evidence>
<dbReference type="GO" id="GO:0006355">
    <property type="term" value="P:regulation of DNA-templated transcription"/>
    <property type="evidence" value="ECO:0007669"/>
    <property type="project" value="TreeGrafter"/>
</dbReference>
<dbReference type="PANTHER" id="PTHR46147:SF1">
    <property type="entry name" value="HISTONE-LYSINE N-METHYLTRANSFERASE ASH1L"/>
    <property type="match status" value="1"/>
</dbReference>
<evidence type="ECO:0000313" key="5">
    <source>
        <dbReference type="Proteomes" id="UP000314986"/>
    </source>
</evidence>
<dbReference type="InParanoid" id="A0A4W3H7A9"/>
<proteinExistence type="predicted"/>
<reference evidence="5" key="2">
    <citation type="journal article" date="2007" name="PLoS Biol.">
        <title>Survey sequencing and comparative analysis of the elephant shark (Callorhinchus milii) genome.</title>
        <authorList>
            <person name="Venkatesh B."/>
            <person name="Kirkness E.F."/>
            <person name="Loh Y.H."/>
            <person name="Halpern A.L."/>
            <person name="Lee A.P."/>
            <person name="Johnson J."/>
            <person name="Dandona N."/>
            <person name="Viswanathan L.D."/>
            <person name="Tay A."/>
            <person name="Venter J.C."/>
            <person name="Strausberg R.L."/>
            <person name="Brenner S."/>
        </authorList>
    </citation>
    <scope>NUCLEOTIDE SEQUENCE [LARGE SCALE GENOMIC DNA]</scope>
</reference>
<feature type="region of interest" description="Disordered" evidence="3">
    <location>
        <begin position="20"/>
        <end position="77"/>
    </location>
</feature>
<protein>
    <submittedName>
        <fullName evidence="4">Uncharacterized protein</fullName>
    </submittedName>
</protein>
<evidence type="ECO:0000256" key="1">
    <source>
        <dbReference type="ARBA" id="ARBA00004123"/>
    </source>
</evidence>
<reference evidence="4" key="4">
    <citation type="submission" date="2025-08" db="UniProtKB">
        <authorList>
            <consortium name="Ensembl"/>
        </authorList>
    </citation>
    <scope>IDENTIFICATION</scope>
</reference>
<reference evidence="5" key="1">
    <citation type="journal article" date="2006" name="Science">
        <title>Ancient noncoding elements conserved in the human genome.</title>
        <authorList>
            <person name="Venkatesh B."/>
            <person name="Kirkness E.F."/>
            <person name="Loh Y.H."/>
            <person name="Halpern A.L."/>
            <person name="Lee A.P."/>
            <person name="Johnson J."/>
            <person name="Dandona N."/>
            <person name="Viswanathan L.D."/>
            <person name="Tay A."/>
            <person name="Venter J.C."/>
            <person name="Strausberg R.L."/>
            <person name="Brenner S."/>
        </authorList>
    </citation>
    <scope>NUCLEOTIDE SEQUENCE [LARGE SCALE GENOMIC DNA]</scope>
</reference>
<comment type="subcellular location">
    <subcellularLocation>
        <location evidence="1">Nucleus</location>
    </subcellularLocation>
</comment>
<dbReference type="GO" id="GO:0005654">
    <property type="term" value="C:nucleoplasm"/>
    <property type="evidence" value="ECO:0007669"/>
    <property type="project" value="TreeGrafter"/>
</dbReference>
<reference evidence="5" key="3">
    <citation type="journal article" date="2014" name="Nature">
        <title>Elephant shark genome provides unique insights into gnathostome evolution.</title>
        <authorList>
            <consortium name="International Elephant Shark Genome Sequencing Consortium"/>
            <person name="Venkatesh B."/>
            <person name="Lee A.P."/>
            <person name="Ravi V."/>
            <person name="Maurya A.K."/>
            <person name="Lian M.M."/>
            <person name="Swann J.B."/>
            <person name="Ohta Y."/>
            <person name="Flajnik M.F."/>
            <person name="Sutoh Y."/>
            <person name="Kasahara M."/>
            <person name="Hoon S."/>
            <person name="Gangu V."/>
            <person name="Roy S.W."/>
            <person name="Irimia M."/>
            <person name="Korzh V."/>
            <person name="Kondrychyn I."/>
            <person name="Lim Z.W."/>
            <person name="Tay B.H."/>
            <person name="Tohari S."/>
            <person name="Kong K.W."/>
            <person name="Ho S."/>
            <person name="Lorente-Galdos B."/>
            <person name="Quilez J."/>
            <person name="Marques-Bonet T."/>
            <person name="Raney B.J."/>
            <person name="Ingham P.W."/>
            <person name="Tay A."/>
            <person name="Hillier L.W."/>
            <person name="Minx P."/>
            <person name="Boehm T."/>
            <person name="Wilson R.K."/>
            <person name="Brenner S."/>
            <person name="Warren W.C."/>
        </authorList>
    </citation>
    <scope>NUCLEOTIDE SEQUENCE [LARGE SCALE GENOMIC DNA]</scope>
</reference>
<sequence>AHQSLTEKLVLIYCAVPFTTTSSPETTSGATVPSATAEKPAPTPASTEATGPLTQAQPPGQKGKKAPRPPKKKYQKAGLYSDVYKVADPKSRLILVKKEKLEYIPGEHDYGLLPAPMHVGEFS</sequence>
<dbReference type="Proteomes" id="UP000314986">
    <property type="component" value="Unassembled WGS sequence"/>
</dbReference>
<accession>A0A4W3H7A9</accession>